<keyword evidence="2" id="KW-1185">Reference proteome</keyword>
<dbReference type="SMART" id="SM00028">
    <property type="entry name" value="TPR"/>
    <property type="match status" value="3"/>
</dbReference>
<accession>A0A1I4ARY9</accession>
<evidence type="ECO:0008006" key="3">
    <source>
        <dbReference type="Google" id="ProtNLM"/>
    </source>
</evidence>
<dbReference type="EMBL" id="FOSQ01000004">
    <property type="protein sequence ID" value="SFK59292.1"/>
    <property type="molecule type" value="Genomic_DNA"/>
</dbReference>
<name>A0A1I4ARY9_9PROT</name>
<protein>
    <recommendedName>
        <fullName evidence="3">Flp pilus assembly protein TadD, contains TPR repeats</fullName>
    </recommendedName>
</protein>
<reference evidence="1 2" key="1">
    <citation type="submission" date="2016-10" db="EMBL/GenBank/DDBJ databases">
        <authorList>
            <person name="de Groot N.N."/>
        </authorList>
    </citation>
    <scope>NUCLEOTIDE SEQUENCE [LARGE SCALE GENOMIC DNA]</scope>
    <source>
        <strain evidence="1 2">DSM 19981</strain>
    </source>
</reference>
<dbReference type="Proteomes" id="UP000199473">
    <property type="component" value="Unassembled WGS sequence"/>
</dbReference>
<gene>
    <name evidence="1" type="ORF">SAMN02745775_104126</name>
</gene>
<dbReference type="PROSITE" id="PS51257">
    <property type="entry name" value="PROKAR_LIPOPROTEIN"/>
    <property type="match status" value="1"/>
</dbReference>
<proteinExistence type="predicted"/>
<dbReference type="SUPFAM" id="SSF48452">
    <property type="entry name" value="TPR-like"/>
    <property type="match status" value="1"/>
</dbReference>
<evidence type="ECO:0000313" key="2">
    <source>
        <dbReference type="Proteomes" id="UP000199473"/>
    </source>
</evidence>
<dbReference type="OrthoDB" id="422579at2"/>
<organism evidence="1 2">
    <name type="scientific">Falsiroseomonas stagni DSM 19981</name>
    <dbReference type="NCBI Taxonomy" id="1123062"/>
    <lineage>
        <taxon>Bacteria</taxon>
        <taxon>Pseudomonadati</taxon>
        <taxon>Pseudomonadota</taxon>
        <taxon>Alphaproteobacteria</taxon>
        <taxon>Acetobacterales</taxon>
        <taxon>Roseomonadaceae</taxon>
        <taxon>Falsiroseomonas</taxon>
    </lineage>
</organism>
<dbReference type="STRING" id="1123062.SAMN02745775_104126"/>
<sequence>MRHPSPASPRRLRGLARILLVASACVITMAGCARLPNPLAQRPQAAAVPAPRPIDQLRATAQASPEDRFAQARLADAAEAAGLHAEASAALQRVIDLDGSTPERLVRLGTMHLRAGNLAAGEAAFAAARAQAPRHAGAAAGLALTFDMLGDTARAQEAYRQARIAAPNDWTIRSNQAVSLLLAKRLPEAERTLAPAEREADAPQRARHNLALILAARGEHARVVRLLRRDAAGTDAEALALEFKSFAEWLATAPEAEASALLLQPATLRAIPREGRAGN</sequence>
<evidence type="ECO:0000313" key="1">
    <source>
        <dbReference type="EMBL" id="SFK59292.1"/>
    </source>
</evidence>
<dbReference type="InterPro" id="IPR019734">
    <property type="entry name" value="TPR_rpt"/>
</dbReference>
<dbReference type="RefSeq" id="WP_092960098.1">
    <property type="nucleotide sequence ID" value="NZ_FOSQ01000004.1"/>
</dbReference>
<dbReference type="InterPro" id="IPR011990">
    <property type="entry name" value="TPR-like_helical_dom_sf"/>
</dbReference>
<dbReference type="AlphaFoldDB" id="A0A1I4ARY9"/>
<dbReference type="Gene3D" id="1.25.40.10">
    <property type="entry name" value="Tetratricopeptide repeat domain"/>
    <property type="match status" value="1"/>
</dbReference>